<feature type="transmembrane region" description="Helical" evidence="6">
    <location>
        <begin position="171"/>
        <end position="190"/>
    </location>
</feature>
<dbReference type="PANTHER" id="PTHR37422:SF23">
    <property type="entry name" value="TEICHURONIC ACID BIOSYNTHESIS PROTEIN TUAE"/>
    <property type="match status" value="1"/>
</dbReference>
<feature type="transmembrane region" description="Helical" evidence="6">
    <location>
        <begin position="219"/>
        <end position="236"/>
    </location>
</feature>
<dbReference type="InterPro" id="IPR007016">
    <property type="entry name" value="O-antigen_ligase-rel_domated"/>
</dbReference>
<evidence type="ECO:0000256" key="3">
    <source>
        <dbReference type="ARBA" id="ARBA00022989"/>
    </source>
</evidence>
<evidence type="ECO:0000259" key="7">
    <source>
        <dbReference type="Pfam" id="PF04932"/>
    </source>
</evidence>
<evidence type="ECO:0000313" key="8">
    <source>
        <dbReference type="EMBL" id="CAB4825149.1"/>
    </source>
</evidence>
<evidence type="ECO:0000256" key="4">
    <source>
        <dbReference type="ARBA" id="ARBA00023136"/>
    </source>
</evidence>
<evidence type="ECO:0000256" key="5">
    <source>
        <dbReference type="SAM" id="MobiDB-lite"/>
    </source>
</evidence>
<dbReference type="GO" id="GO:0016020">
    <property type="term" value="C:membrane"/>
    <property type="evidence" value="ECO:0007669"/>
    <property type="project" value="UniProtKB-SubCell"/>
</dbReference>
<gene>
    <name evidence="8" type="ORF">UFOPK3181_00473</name>
    <name evidence="9" type="ORF">UFOPK3520_00452</name>
</gene>
<keyword evidence="2 6" id="KW-0812">Transmembrane</keyword>
<dbReference type="EMBL" id="CAFABG010000023">
    <property type="protein sequence ID" value="CAB4825149.1"/>
    <property type="molecule type" value="Genomic_DNA"/>
</dbReference>
<evidence type="ECO:0000256" key="2">
    <source>
        <dbReference type="ARBA" id="ARBA00022692"/>
    </source>
</evidence>
<feature type="transmembrane region" description="Helical" evidence="6">
    <location>
        <begin position="339"/>
        <end position="363"/>
    </location>
</feature>
<dbReference type="InterPro" id="IPR051533">
    <property type="entry name" value="WaaL-like"/>
</dbReference>
<name>A0A6J6ZXS1_9ZZZZ</name>
<evidence type="ECO:0000256" key="6">
    <source>
        <dbReference type="SAM" id="Phobius"/>
    </source>
</evidence>
<feature type="transmembrane region" description="Helical" evidence="6">
    <location>
        <begin position="442"/>
        <end position="461"/>
    </location>
</feature>
<keyword evidence="4 6" id="KW-0472">Membrane</keyword>
<feature type="transmembrane region" description="Helical" evidence="6">
    <location>
        <begin position="9"/>
        <end position="30"/>
    </location>
</feature>
<feature type="domain" description="O-antigen ligase-related" evidence="7">
    <location>
        <begin position="220"/>
        <end position="352"/>
    </location>
</feature>
<dbReference type="Pfam" id="PF04932">
    <property type="entry name" value="Wzy_C"/>
    <property type="match status" value="1"/>
</dbReference>
<protein>
    <submittedName>
        <fullName evidence="8">Unannotated protein</fullName>
    </submittedName>
</protein>
<feature type="transmembrane region" description="Helical" evidence="6">
    <location>
        <begin position="130"/>
        <end position="151"/>
    </location>
</feature>
<evidence type="ECO:0000313" key="9">
    <source>
        <dbReference type="EMBL" id="CAB5239960.1"/>
    </source>
</evidence>
<sequence>MLNSVIEKTLVKVLAAGSAFITVFIVVGPVADPVNISKFLAAGTLSFGIAALLIRGGFKSMWSENRFFFGAIGLFVALSLLCAMTSAAPFVQNFYGEAGRNTGFLTYFFLSLFALGSAALSNAEGFKKILYAFFVAGIINLAYGLWAWQIGDFVAWTNIYGNLLGTFGNPNFMGAFLGMFGTAILAFAAGPGKSWKLRLVAGLLWVLTFLEIIQTSAVQGLVLITGGMALVGFYLLRSLTKDFKLPSLYLIAVSILGVVAVAGALQKGPLAAYIYKRSVSLRGNYWHTAINMGIDHPFTGVGMDAYGTYFREYRTLSAATDMPGPETISNAAHNVVLDFFAYGGFPLLFSYLFMVGLAGLAILKVSKRTKQYDPIFVALAAIWICYQVQSIISINQLGLAIWGWMLSGLMVAYERTTRATSVDLAITSGSKKSAKKKKADPVVAAGLIASTGMALGLLVALPPFTADYKYLHAINGGDLVKLESALQPNYFNPVNIYKLVNAVDILERSNLSDQAIIYARKAVEFSPLEYDAWKVLFRATKSTPSEKAQAKQKMIELDPLNKANKELP</sequence>
<feature type="transmembrane region" description="Helical" evidence="6">
    <location>
        <begin position="67"/>
        <end position="92"/>
    </location>
</feature>
<feature type="transmembrane region" description="Helical" evidence="6">
    <location>
        <begin position="375"/>
        <end position="405"/>
    </location>
</feature>
<feature type="transmembrane region" description="Helical" evidence="6">
    <location>
        <begin position="104"/>
        <end position="123"/>
    </location>
</feature>
<feature type="region of interest" description="Disordered" evidence="5">
    <location>
        <begin position="544"/>
        <end position="568"/>
    </location>
</feature>
<evidence type="ECO:0000256" key="1">
    <source>
        <dbReference type="ARBA" id="ARBA00004141"/>
    </source>
</evidence>
<accession>A0A6J6ZXS1</accession>
<feature type="transmembrane region" description="Helical" evidence="6">
    <location>
        <begin position="197"/>
        <end position="213"/>
    </location>
</feature>
<keyword evidence="3 6" id="KW-1133">Transmembrane helix</keyword>
<dbReference type="AlphaFoldDB" id="A0A6J6ZXS1"/>
<reference evidence="8" key="1">
    <citation type="submission" date="2020-05" db="EMBL/GenBank/DDBJ databases">
        <authorList>
            <person name="Chiriac C."/>
            <person name="Salcher M."/>
            <person name="Ghai R."/>
            <person name="Kavagutti S V."/>
        </authorList>
    </citation>
    <scope>NUCLEOTIDE SEQUENCE</scope>
</reference>
<organism evidence="8">
    <name type="scientific">freshwater metagenome</name>
    <dbReference type="NCBI Taxonomy" id="449393"/>
    <lineage>
        <taxon>unclassified sequences</taxon>
        <taxon>metagenomes</taxon>
        <taxon>ecological metagenomes</taxon>
    </lineage>
</organism>
<dbReference type="EMBL" id="CAFBSF010000020">
    <property type="protein sequence ID" value="CAB5239960.1"/>
    <property type="molecule type" value="Genomic_DNA"/>
</dbReference>
<dbReference type="PANTHER" id="PTHR37422">
    <property type="entry name" value="TEICHURONIC ACID BIOSYNTHESIS PROTEIN TUAE"/>
    <property type="match status" value="1"/>
</dbReference>
<comment type="subcellular location">
    <subcellularLocation>
        <location evidence="1">Membrane</location>
        <topology evidence="1">Multi-pass membrane protein</topology>
    </subcellularLocation>
</comment>
<feature type="transmembrane region" description="Helical" evidence="6">
    <location>
        <begin position="36"/>
        <end position="55"/>
    </location>
</feature>
<proteinExistence type="predicted"/>
<feature type="transmembrane region" description="Helical" evidence="6">
    <location>
        <begin position="248"/>
        <end position="265"/>
    </location>
</feature>